<dbReference type="EMBL" id="JACHDB010000001">
    <property type="protein sequence ID" value="MBB5435102.1"/>
    <property type="molecule type" value="Genomic_DNA"/>
</dbReference>
<feature type="domain" description="ChsH2 rubredoxin-like zinc ribbon" evidence="2">
    <location>
        <begin position="20"/>
        <end position="54"/>
    </location>
</feature>
<dbReference type="Pfam" id="PF01796">
    <property type="entry name" value="OB_ChsH2_C"/>
    <property type="match status" value="1"/>
</dbReference>
<name>A0A7W8VG59_9ACTN</name>
<evidence type="ECO:0000259" key="2">
    <source>
        <dbReference type="Pfam" id="PF12172"/>
    </source>
</evidence>
<accession>A0A7W8VG59</accession>
<reference evidence="3 4" key="1">
    <citation type="submission" date="2020-08" db="EMBL/GenBank/DDBJ databases">
        <title>Sequencing the genomes of 1000 actinobacteria strains.</title>
        <authorList>
            <person name="Klenk H.-P."/>
        </authorList>
    </citation>
    <scope>NUCLEOTIDE SEQUENCE [LARGE SCALE GENOMIC DNA]</scope>
    <source>
        <strain evidence="3 4">DSM 44551</strain>
    </source>
</reference>
<organism evidence="3 4">
    <name type="scientific">Nocardiopsis composta</name>
    <dbReference type="NCBI Taxonomy" id="157465"/>
    <lineage>
        <taxon>Bacteria</taxon>
        <taxon>Bacillati</taxon>
        <taxon>Actinomycetota</taxon>
        <taxon>Actinomycetes</taxon>
        <taxon>Streptosporangiales</taxon>
        <taxon>Nocardiopsidaceae</taxon>
        <taxon>Nocardiopsis</taxon>
    </lineage>
</organism>
<feature type="domain" description="ChsH2 C-terminal OB-fold" evidence="1">
    <location>
        <begin position="57"/>
        <end position="124"/>
    </location>
</feature>
<dbReference type="RefSeq" id="WP_184396526.1">
    <property type="nucleotide sequence ID" value="NZ_BAAAJD010000008.1"/>
</dbReference>
<sequence>MSVPGERPHPVPTPLTEPYWASCRAGVLSLQRCASCRRYVHFPEERCPFCGAGSPAYEPVSGRGRVVTHTTVHRPFVPGFADLAPYTVAWVELEEQPGLRAFGGLLGHPPGADAVGMPVEVVFTELPGFGPIPDFRPRREGER</sequence>
<proteinExistence type="predicted"/>
<dbReference type="PANTHER" id="PTHR34075:SF5">
    <property type="entry name" value="BLR3430 PROTEIN"/>
    <property type="match status" value="1"/>
</dbReference>
<dbReference type="SUPFAM" id="SSF50249">
    <property type="entry name" value="Nucleic acid-binding proteins"/>
    <property type="match status" value="1"/>
</dbReference>
<dbReference type="Proteomes" id="UP000572635">
    <property type="component" value="Unassembled WGS sequence"/>
</dbReference>
<keyword evidence="4" id="KW-1185">Reference proteome</keyword>
<dbReference type="AlphaFoldDB" id="A0A7W8VG59"/>
<gene>
    <name evidence="3" type="ORF">HDA36_005186</name>
</gene>
<dbReference type="Pfam" id="PF12172">
    <property type="entry name" value="zf-ChsH2"/>
    <property type="match status" value="1"/>
</dbReference>
<dbReference type="InterPro" id="IPR002878">
    <property type="entry name" value="ChsH2_C"/>
</dbReference>
<evidence type="ECO:0008006" key="5">
    <source>
        <dbReference type="Google" id="ProtNLM"/>
    </source>
</evidence>
<dbReference type="PANTHER" id="PTHR34075">
    <property type="entry name" value="BLR3430 PROTEIN"/>
    <property type="match status" value="1"/>
</dbReference>
<dbReference type="InterPro" id="IPR022002">
    <property type="entry name" value="ChsH2_Znr"/>
</dbReference>
<evidence type="ECO:0000259" key="1">
    <source>
        <dbReference type="Pfam" id="PF01796"/>
    </source>
</evidence>
<evidence type="ECO:0000313" key="3">
    <source>
        <dbReference type="EMBL" id="MBB5435102.1"/>
    </source>
</evidence>
<comment type="caution">
    <text evidence="3">The sequence shown here is derived from an EMBL/GenBank/DDBJ whole genome shotgun (WGS) entry which is preliminary data.</text>
</comment>
<protein>
    <recommendedName>
        <fullName evidence="5">Zn-ribbon domain-containing OB-fold protein</fullName>
    </recommendedName>
</protein>
<evidence type="ECO:0000313" key="4">
    <source>
        <dbReference type="Proteomes" id="UP000572635"/>
    </source>
</evidence>
<dbReference type="InterPro" id="IPR052513">
    <property type="entry name" value="Thioester_dehydratase-like"/>
</dbReference>
<dbReference type="InterPro" id="IPR012340">
    <property type="entry name" value="NA-bd_OB-fold"/>
</dbReference>